<name>E5R2A0_ARTGP</name>
<dbReference type="EMBL" id="DS989822">
    <property type="protein sequence ID" value="EFQ96990.1"/>
    <property type="molecule type" value="Genomic_DNA"/>
</dbReference>
<proteinExistence type="predicted"/>
<evidence type="ECO:0000313" key="2">
    <source>
        <dbReference type="Proteomes" id="UP000002669"/>
    </source>
</evidence>
<protein>
    <submittedName>
        <fullName evidence="1">Uncharacterized protein</fullName>
    </submittedName>
</protein>
<organism evidence="2">
    <name type="scientific">Arthroderma gypseum (strain ATCC MYA-4604 / CBS 118893)</name>
    <name type="common">Microsporum gypseum</name>
    <dbReference type="NCBI Taxonomy" id="535722"/>
    <lineage>
        <taxon>Eukaryota</taxon>
        <taxon>Fungi</taxon>
        <taxon>Dikarya</taxon>
        <taxon>Ascomycota</taxon>
        <taxon>Pezizomycotina</taxon>
        <taxon>Eurotiomycetes</taxon>
        <taxon>Eurotiomycetidae</taxon>
        <taxon>Onygenales</taxon>
        <taxon>Arthrodermataceae</taxon>
        <taxon>Nannizzia</taxon>
    </lineage>
</organism>
<dbReference type="HOGENOM" id="CLU_2527006_0_0_1"/>
<gene>
    <name evidence="1" type="ORF">MGYG_08879</name>
</gene>
<sequence length="84" mass="9830">MSSMQINDTTNGGEENNLMTIEEMKARYSQADFEAAMFTPDYVKYYPPLLLFSPIPTDKIFLTIFRHRNEEIKMLENCRDSKVV</sequence>
<dbReference type="Proteomes" id="UP000002669">
    <property type="component" value="Unassembled WGS sequence"/>
</dbReference>
<dbReference type="AlphaFoldDB" id="E5R2A0"/>
<dbReference type="STRING" id="535722.E5R2A0"/>
<dbReference type="eggNOG" id="ENOG502RQ8Z">
    <property type="taxonomic scope" value="Eukaryota"/>
</dbReference>
<dbReference type="VEuPathDB" id="FungiDB:MGYG_08879"/>
<dbReference type="OMA" id="TIFRHRN"/>
<keyword evidence="2" id="KW-1185">Reference proteome</keyword>
<reference evidence="2" key="1">
    <citation type="journal article" date="2012" name="MBio">
        <title>Comparative genome analysis of Trichophyton rubrum and related dermatophytes reveals candidate genes involved in infection.</title>
        <authorList>
            <person name="Martinez D.A."/>
            <person name="Oliver B.G."/>
            <person name="Graeser Y."/>
            <person name="Goldberg J.M."/>
            <person name="Li W."/>
            <person name="Martinez-Rossi N.M."/>
            <person name="Monod M."/>
            <person name="Shelest E."/>
            <person name="Barton R.C."/>
            <person name="Birch E."/>
            <person name="Brakhage A.A."/>
            <person name="Chen Z."/>
            <person name="Gurr S.J."/>
            <person name="Heiman D."/>
            <person name="Heitman J."/>
            <person name="Kosti I."/>
            <person name="Rossi A."/>
            <person name="Saif S."/>
            <person name="Samalova M."/>
            <person name="Saunders C.W."/>
            <person name="Shea T."/>
            <person name="Summerbell R.C."/>
            <person name="Xu J."/>
            <person name="Young S."/>
            <person name="Zeng Q."/>
            <person name="Birren B.W."/>
            <person name="Cuomo C.A."/>
            <person name="White T.C."/>
        </authorList>
    </citation>
    <scope>NUCLEOTIDE SEQUENCE [LARGE SCALE GENOMIC DNA]</scope>
    <source>
        <strain evidence="2">ATCC MYA-4604 / CBS 118893</strain>
    </source>
</reference>
<evidence type="ECO:0000313" key="1">
    <source>
        <dbReference type="EMBL" id="EFQ96990.1"/>
    </source>
</evidence>
<dbReference type="InParanoid" id="E5R2A0"/>
<dbReference type="RefSeq" id="XP_003175942.1">
    <property type="nucleotide sequence ID" value="XM_003175894.1"/>
</dbReference>
<dbReference type="GeneID" id="10031237"/>
<accession>E5R2A0</accession>